<dbReference type="EMBL" id="CP003017">
    <property type="protein sequence ID" value="AEN88704.1"/>
    <property type="molecule type" value="Genomic_DNA"/>
</dbReference>
<dbReference type="Proteomes" id="UP000001283">
    <property type="component" value="Chromosome"/>
</dbReference>
<organism evidence="1 2">
    <name type="scientific">Priestia megaterium (strain WSH-002)</name>
    <name type="common">Bacillus megaterium</name>
    <dbReference type="NCBI Taxonomy" id="1006007"/>
    <lineage>
        <taxon>Bacteria</taxon>
        <taxon>Bacillati</taxon>
        <taxon>Bacillota</taxon>
        <taxon>Bacilli</taxon>
        <taxon>Bacillales</taxon>
        <taxon>Bacillaceae</taxon>
        <taxon>Priestia</taxon>
    </lineage>
</organism>
<proteinExistence type="predicted"/>
<gene>
    <name evidence="1" type="ORF">BMWSH_1822</name>
</gene>
<name>A0A8D4BNA8_PRIMW</name>
<accession>A0A8D4BNA8</accession>
<sequence>MYDYCFLLIAFILSGFLLKSSVKARRVTNVKESYQMKES</sequence>
<dbReference type="KEGG" id="bmh:BMWSH_1822"/>
<evidence type="ECO:0000313" key="2">
    <source>
        <dbReference type="Proteomes" id="UP000001283"/>
    </source>
</evidence>
<reference evidence="1 2" key="1">
    <citation type="journal article" date="2011" name="J. Bacteriol.">
        <title>Complete genome sequence of the industrial strain Bacillus megaterium WSH-002.</title>
        <authorList>
            <person name="Liu L."/>
            <person name="Li Y."/>
            <person name="Zhang J."/>
            <person name="Zou W."/>
            <person name="Zhou Z."/>
            <person name="Liu J."/>
            <person name="Li X."/>
            <person name="Wang L."/>
            <person name="Chen J."/>
        </authorList>
    </citation>
    <scope>NUCLEOTIDE SEQUENCE [LARGE SCALE GENOMIC DNA]</scope>
    <source>
        <strain evidence="1 2">WSH-002</strain>
    </source>
</reference>
<protein>
    <submittedName>
        <fullName evidence="1">Uncharacterized protein</fullName>
    </submittedName>
</protein>
<evidence type="ECO:0000313" key="1">
    <source>
        <dbReference type="EMBL" id="AEN88704.1"/>
    </source>
</evidence>
<dbReference type="AlphaFoldDB" id="A0A8D4BNA8"/>